<evidence type="ECO:0000313" key="15">
    <source>
        <dbReference type="Proteomes" id="UP000030125"/>
    </source>
</evidence>
<organism evidence="14 15">
    <name type="scientific">Porphyromonas cangingivalis</name>
    <dbReference type="NCBI Taxonomy" id="36874"/>
    <lineage>
        <taxon>Bacteria</taxon>
        <taxon>Pseudomonadati</taxon>
        <taxon>Bacteroidota</taxon>
        <taxon>Bacteroidia</taxon>
        <taxon>Bacteroidales</taxon>
        <taxon>Porphyromonadaceae</taxon>
        <taxon>Porphyromonas</taxon>
    </lineage>
</organism>
<evidence type="ECO:0000256" key="3">
    <source>
        <dbReference type="ARBA" id="ARBA00021907"/>
    </source>
</evidence>
<feature type="transmembrane region" description="Helical" evidence="11">
    <location>
        <begin position="162"/>
        <end position="190"/>
    </location>
</feature>
<dbReference type="InterPro" id="IPR040690">
    <property type="entry name" value="FtsX_ECD"/>
</dbReference>
<dbReference type="eggNOG" id="COG2177">
    <property type="taxonomic scope" value="Bacteria"/>
</dbReference>
<dbReference type="PANTHER" id="PTHR47755:SF1">
    <property type="entry name" value="CELL DIVISION PROTEIN FTSX"/>
    <property type="match status" value="1"/>
</dbReference>
<evidence type="ECO:0000256" key="4">
    <source>
        <dbReference type="ARBA" id="ARBA00022475"/>
    </source>
</evidence>
<dbReference type="STRING" id="36874.HQ34_08605"/>
<keyword evidence="9 10" id="KW-0131">Cell cycle</keyword>
<dbReference type="GO" id="GO:0051301">
    <property type="term" value="P:cell division"/>
    <property type="evidence" value="ECO:0007669"/>
    <property type="project" value="UniProtKB-KW"/>
</dbReference>
<evidence type="ECO:0000256" key="9">
    <source>
        <dbReference type="ARBA" id="ARBA00023306"/>
    </source>
</evidence>
<dbReference type="Proteomes" id="UP000030125">
    <property type="component" value="Unassembled WGS sequence"/>
</dbReference>
<keyword evidence="4 10" id="KW-1003">Cell membrane</keyword>
<dbReference type="PANTHER" id="PTHR47755">
    <property type="entry name" value="CELL DIVISION PROTEIN FTSX"/>
    <property type="match status" value="1"/>
</dbReference>
<dbReference type="Pfam" id="PF18075">
    <property type="entry name" value="FtsX_ECD"/>
    <property type="match status" value="1"/>
</dbReference>
<protein>
    <recommendedName>
        <fullName evidence="3 10">Cell division protein FtsX</fullName>
    </recommendedName>
</protein>
<evidence type="ECO:0000256" key="7">
    <source>
        <dbReference type="ARBA" id="ARBA00022989"/>
    </source>
</evidence>
<dbReference type="AlphaFoldDB" id="A0A0A2EPS0"/>
<dbReference type="PIRSF" id="PIRSF003097">
    <property type="entry name" value="FtsX"/>
    <property type="match status" value="1"/>
</dbReference>
<evidence type="ECO:0000259" key="12">
    <source>
        <dbReference type="Pfam" id="PF02687"/>
    </source>
</evidence>
<feature type="domain" description="ABC3 transporter permease C-terminal" evidence="12">
    <location>
        <begin position="168"/>
        <end position="286"/>
    </location>
</feature>
<sequence length="293" mass="33220">MGRREKRHKPGFWHSRLTGIVSVSMVLFLLGLVVMIGLMGRELKAYVQESMTVAAIMSPNATDNDVKSLEAFLKAQASVKDMIYISKDEALKEVSKELGEDPQEFLGWNPMSPAFELHLKSEVSSDRDAVNAFITQLEKYTLIQRVNYKRDLLDEINNNIRIITLVMIVVAGLLLLVSFTLISNTIRLLIYARRFSIYTMRLVGATPGFIRRPFVMQNLWNGLVAAFIALALLVWGAYYVVSLYPVMGEMMTWQNGAILAGVVVFFGMIISVWSAVVTVNKYMRMDMNKLYRI</sequence>
<evidence type="ECO:0000256" key="11">
    <source>
        <dbReference type="SAM" id="Phobius"/>
    </source>
</evidence>
<feature type="transmembrane region" description="Helical" evidence="11">
    <location>
        <begin position="219"/>
        <end position="238"/>
    </location>
</feature>
<dbReference type="Pfam" id="PF02687">
    <property type="entry name" value="FtsX"/>
    <property type="match status" value="1"/>
</dbReference>
<comment type="subcellular location">
    <subcellularLocation>
        <location evidence="1">Cell membrane</location>
        <topology evidence="1">Multi-pass membrane protein</topology>
    </subcellularLocation>
</comment>
<gene>
    <name evidence="14" type="ORF">HQ35_05065</name>
</gene>
<evidence type="ECO:0000256" key="6">
    <source>
        <dbReference type="ARBA" id="ARBA00022692"/>
    </source>
</evidence>
<evidence type="ECO:0000256" key="1">
    <source>
        <dbReference type="ARBA" id="ARBA00004651"/>
    </source>
</evidence>
<keyword evidence="15" id="KW-1185">Reference proteome</keyword>
<feature type="transmembrane region" description="Helical" evidence="11">
    <location>
        <begin position="20"/>
        <end position="40"/>
    </location>
</feature>
<dbReference type="GO" id="GO:0005886">
    <property type="term" value="C:plasma membrane"/>
    <property type="evidence" value="ECO:0007669"/>
    <property type="project" value="UniProtKB-SubCell"/>
</dbReference>
<evidence type="ECO:0000256" key="2">
    <source>
        <dbReference type="ARBA" id="ARBA00007379"/>
    </source>
</evidence>
<dbReference type="InterPro" id="IPR003838">
    <property type="entry name" value="ABC3_permease_C"/>
</dbReference>
<reference evidence="14 15" key="1">
    <citation type="submission" date="2014-08" db="EMBL/GenBank/DDBJ databases">
        <title>Porphyromonas cangingivalis strain:COT-109_OH1386 Genome sequencing.</title>
        <authorList>
            <person name="Wallis C."/>
            <person name="Deusch O."/>
            <person name="O'Flynn C."/>
            <person name="Davis I."/>
            <person name="Jospin G."/>
            <person name="Darling A.E."/>
            <person name="Coil D.A."/>
            <person name="Alexiev A."/>
            <person name="Horsfall A."/>
            <person name="Kirkwood N."/>
            <person name="Harris S."/>
            <person name="Eisen J.A."/>
        </authorList>
    </citation>
    <scope>NUCLEOTIDE SEQUENCE [LARGE SCALE GENOMIC DNA]</scope>
    <source>
        <strain evidence="15">COT-109 OH1386</strain>
    </source>
</reference>
<feature type="transmembrane region" description="Helical" evidence="11">
    <location>
        <begin position="258"/>
        <end position="279"/>
    </location>
</feature>
<comment type="caution">
    <text evidence="14">The sequence shown here is derived from an EMBL/GenBank/DDBJ whole genome shotgun (WGS) entry which is preliminary data.</text>
</comment>
<dbReference type="RefSeq" id="WP_036851545.1">
    <property type="nucleotide sequence ID" value="NZ_JQJD01000034.1"/>
</dbReference>
<keyword evidence="7 11" id="KW-1133">Transmembrane helix</keyword>
<name>A0A0A2EPS0_PORCN</name>
<feature type="domain" description="FtsX extracellular" evidence="13">
    <location>
        <begin position="52"/>
        <end position="146"/>
    </location>
</feature>
<keyword evidence="8 10" id="KW-0472">Membrane</keyword>
<keyword evidence="6 11" id="KW-0812">Transmembrane</keyword>
<proteinExistence type="inferred from homology"/>
<accession>A0A0A2EPS0</accession>
<dbReference type="EMBL" id="JQJD01000034">
    <property type="protein sequence ID" value="KGN80888.1"/>
    <property type="molecule type" value="Genomic_DNA"/>
</dbReference>
<evidence type="ECO:0000259" key="13">
    <source>
        <dbReference type="Pfam" id="PF18075"/>
    </source>
</evidence>
<dbReference type="Gene3D" id="3.30.70.3040">
    <property type="match status" value="1"/>
</dbReference>
<dbReference type="OrthoDB" id="9813411at2"/>
<evidence type="ECO:0000256" key="8">
    <source>
        <dbReference type="ARBA" id="ARBA00023136"/>
    </source>
</evidence>
<dbReference type="InterPro" id="IPR004513">
    <property type="entry name" value="FtsX"/>
</dbReference>
<evidence type="ECO:0000313" key="14">
    <source>
        <dbReference type="EMBL" id="KGN80888.1"/>
    </source>
</evidence>
<evidence type="ECO:0000256" key="5">
    <source>
        <dbReference type="ARBA" id="ARBA00022618"/>
    </source>
</evidence>
<comment type="similarity">
    <text evidence="2 10">Belongs to the ABC-4 integral membrane protein family. FtsX subfamily.</text>
</comment>
<evidence type="ECO:0000256" key="10">
    <source>
        <dbReference type="PIRNR" id="PIRNR003097"/>
    </source>
</evidence>
<keyword evidence="5 10" id="KW-0132">Cell division</keyword>